<evidence type="ECO:0000259" key="11">
    <source>
        <dbReference type="PROSITE" id="PS51903"/>
    </source>
</evidence>
<dbReference type="FunFam" id="1.10.8.60:FF:000017">
    <property type="entry name" value="ATP-dependent chaperone ClpB"/>
    <property type="match status" value="1"/>
</dbReference>
<comment type="function">
    <text evidence="10">Part of a stress-induced multi-chaperone system, it is involved in the recovery of the cell from heat-induced damage, in cooperation with DnaK, DnaJ and GrpE.</text>
</comment>
<evidence type="ECO:0000313" key="12">
    <source>
        <dbReference type="EMBL" id="OGZ33133.1"/>
    </source>
</evidence>
<dbReference type="EMBL" id="MHMT01000004">
    <property type="protein sequence ID" value="OGZ33133.1"/>
    <property type="molecule type" value="Genomic_DNA"/>
</dbReference>
<comment type="caution">
    <text evidence="12">The sequence shown here is derived from an EMBL/GenBank/DDBJ whole genome shotgun (WGS) entry which is preliminary data.</text>
</comment>
<dbReference type="CDD" id="cd00009">
    <property type="entry name" value="AAA"/>
    <property type="match status" value="1"/>
</dbReference>
<dbReference type="InterPro" id="IPR041546">
    <property type="entry name" value="ClpA/ClpB_AAA_lid"/>
</dbReference>
<dbReference type="InterPro" id="IPR003959">
    <property type="entry name" value="ATPase_AAA_core"/>
</dbReference>
<proteinExistence type="inferred from homology"/>
<name>A0A1G2F579_9BACT</name>
<dbReference type="PRINTS" id="PR00300">
    <property type="entry name" value="CLPPROTEASEA"/>
</dbReference>
<dbReference type="GO" id="GO:0005737">
    <property type="term" value="C:cytoplasm"/>
    <property type="evidence" value="ECO:0007669"/>
    <property type="project" value="UniProtKB-SubCell"/>
</dbReference>
<dbReference type="InterPro" id="IPR019489">
    <property type="entry name" value="Clp_ATPase_C"/>
</dbReference>
<protein>
    <recommendedName>
        <fullName evidence="10">Chaperone protein ClpB</fullName>
    </recommendedName>
</protein>
<accession>A0A1G2F579</accession>
<dbReference type="SUPFAM" id="SSF52540">
    <property type="entry name" value="P-loop containing nucleoside triphosphate hydrolases"/>
    <property type="match status" value="2"/>
</dbReference>
<dbReference type="Pfam" id="PF07724">
    <property type="entry name" value="AAA_2"/>
    <property type="match status" value="1"/>
</dbReference>
<dbReference type="SUPFAM" id="SSF81923">
    <property type="entry name" value="Double Clp-N motif"/>
    <property type="match status" value="1"/>
</dbReference>
<dbReference type="PROSITE" id="PS00870">
    <property type="entry name" value="CLPAB_1"/>
    <property type="match status" value="1"/>
</dbReference>
<dbReference type="FunFam" id="3.40.50.300:FF:000010">
    <property type="entry name" value="Chaperone clpB 1, putative"/>
    <property type="match status" value="1"/>
</dbReference>
<dbReference type="AlphaFoldDB" id="A0A1G2F579"/>
<keyword evidence="10" id="KW-0963">Cytoplasm</keyword>
<dbReference type="Pfam" id="PF02861">
    <property type="entry name" value="Clp_N"/>
    <property type="match status" value="1"/>
</dbReference>
<dbReference type="Gene3D" id="1.10.1780.10">
    <property type="entry name" value="Clp, N-terminal domain"/>
    <property type="match status" value="1"/>
</dbReference>
<evidence type="ECO:0000256" key="9">
    <source>
        <dbReference type="RuleBase" id="RU004432"/>
    </source>
</evidence>
<dbReference type="InterPro" id="IPR028299">
    <property type="entry name" value="ClpA/B_CS2"/>
</dbReference>
<keyword evidence="4 9" id="KW-0067">ATP-binding</keyword>
<dbReference type="InterPro" id="IPR017730">
    <property type="entry name" value="Chaperonin_ClpB"/>
</dbReference>
<evidence type="ECO:0000256" key="7">
    <source>
        <dbReference type="ARBA" id="ARBA00026057"/>
    </source>
</evidence>
<dbReference type="InterPro" id="IPR003593">
    <property type="entry name" value="AAA+_ATPase"/>
</dbReference>
<evidence type="ECO:0000256" key="6">
    <source>
        <dbReference type="ARBA" id="ARBA00023186"/>
    </source>
</evidence>
<dbReference type="STRING" id="1801990.A2V69_01810"/>
<dbReference type="PROSITE" id="PS51903">
    <property type="entry name" value="CLP_R"/>
    <property type="match status" value="1"/>
</dbReference>
<evidence type="ECO:0000256" key="8">
    <source>
        <dbReference type="PROSITE-ProRule" id="PRU01251"/>
    </source>
</evidence>
<dbReference type="GO" id="GO:0034605">
    <property type="term" value="P:cellular response to heat"/>
    <property type="evidence" value="ECO:0007669"/>
    <property type="project" value="TreeGrafter"/>
</dbReference>
<evidence type="ECO:0000256" key="4">
    <source>
        <dbReference type="ARBA" id="ARBA00022840"/>
    </source>
</evidence>
<gene>
    <name evidence="10" type="primary">clpB</name>
    <name evidence="12" type="ORF">A2V69_01810</name>
</gene>
<reference evidence="12 13" key="1">
    <citation type="journal article" date="2016" name="Nat. Commun.">
        <title>Thousands of microbial genomes shed light on interconnected biogeochemical processes in an aquifer system.</title>
        <authorList>
            <person name="Anantharaman K."/>
            <person name="Brown C.T."/>
            <person name="Hug L.A."/>
            <person name="Sharon I."/>
            <person name="Castelle C.J."/>
            <person name="Probst A.J."/>
            <person name="Thomas B.C."/>
            <person name="Singh A."/>
            <person name="Wilkins M.J."/>
            <person name="Karaoz U."/>
            <person name="Brodie E.L."/>
            <person name="Williams K.H."/>
            <person name="Hubbard S.S."/>
            <person name="Banfield J.F."/>
        </authorList>
    </citation>
    <scope>NUCLEOTIDE SEQUENCE [LARGE SCALE GENOMIC DNA]</scope>
</reference>
<dbReference type="FunFam" id="3.40.50.300:FF:000120">
    <property type="entry name" value="ATP-dependent chaperone ClpB"/>
    <property type="match status" value="1"/>
</dbReference>
<dbReference type="InterPro" id="IPR027417">
    <property type="entry name" value="P-loop_NTPase"/>
</dbReference>
<comment type="subunit">
    <text evidence="10">Homohexamer; The oligomerization is ATP-dependent.</text>
</comment>
<organism evidence="12 13">
    <name type="scientific">Candidatus Portnoybacteria bacterium RBG_13_40_8</name>
    <dbReference type="NCBI Taxonomy" id="1801990"/>
    <lineage>
        <taxon>Bacteria</taxon>
        <taxon>Candidatus Portnoyibacteriota</taxon>
    </lineage>
</organism>
<dbReference type="Proteomes" id="UP000177810">
    <property type="component" value="Unassembled WGS sequence"/>
</dbReference>
<dbReference type="CDD" id="cd19499">
    <property type="entry name" value="RecA-like_ClpB_Hsp104-like"/>
    <property type="match status" value="1"/>
</dbReference>
<sequence length="884" mass="100063">MRLDKFTTKAQEALQDAHGIASERGQQQVDVLHLLKALVLQEDSLVLAIFEKMGIDVKNIDRNIDTAISRLPRLTIMSGNIMQAYLTQDMGRVLEQSFKEADKMKDEFVSTEHFLLAILNTPTKAREVLESNGLDYDKVLKILASIRGGEQVTDAEPEARYQVLEKYTKNLTELARKEKLDPVIGRDNEIRRVMQVLSRRTKNNPVLIGEAGTGKTAIVEGLAQRIVSVDVPENLKNKELISLDLGGLVAGTKFRGEFENRLKAVLREIERGQGKFILFIDELHTLVGAGAAEGAIDASNMLKPALSRGELHAIGATTLKEYQKYIEKDPALERRFQPIYVSEPSIDDAIAMLRGIKEKYEVHHGVRIIDPAIVAAVNLSSRYISDRFLPDKAVDLMDEAASALRMEIDSMPIELDQMKRQQMKLEIEVRALKKETDPDSKERLKAIKREIANLKEESKELELQWKTEKDIISKIRQFQKDIDSLKAEAEIAERKSDLQKAAEIRYGKIPDLEKKIREQQKKLVDAQKKKRILKEEVTIEDVAGVVSRWTGIPVYKMLEEESIKLSKMEEEIKKRIIGQESAISVVSNAIRRSRAGISEENRPIGSFMFLGPTGVGKTELALILAELMFNSKDAIVRLDMSEYMERHTVSKIIGSPPGYVGYDEGGQLTEIIRRRPYSVVLFDEIEKAHPEVFNILLQILDRGRLTDAKGRLVNFKNTIIVLTSNVGSEHLQKMAEFGFSHSGEAKRKKEEETKERISSALKEQFRPEFLNRLDEIIIFNSLGPEEVRQIVDLQINLVEERLKDKKIKINVSIGARNLLAEKGFDPDFGVRPLKRTIQQLVLDPLAKMMVEGKVKEGDKVKVDVKGKEITIESSIKKIKQIVKV</sequence>
<dbReference type="GO" id="GO:0016887">
    <property type="term" value="F:ATP hydrolysis activity"/>
    <property type="evidence" value="ECO:0007669"/>
    <property type="project" value="InterPro"/>
</dbReference>
<evidence type="ECO:0000256" key="5">
    <source>
        <dbReference type="ARBA" id="ARBA00023054"/>
    </source>
</evidence>
<dbReference type="GO" id="GO:0042026">
    <property type="term" value="P:protein refolding"/>
    <property type="evidence" value="ECO:0007669"/>
    <property type="project" value="UniProtKB-UniRule"/>
</dbReference>
<dbReference type="Gene3D" id="3.40.50.300">
    <property type="entry name" value="P-loop containing nucleotide triphosphate hydrolases"/>
    <property type="match status" value="3"/>
</dbReference>
<keyword evidence="2 8" id="KW-0677">Repeat</keyword>
<comment type="subunit">
    <text evidence="7">Homohexamer. The oligomerization is ATP-dependent.</text>
</comment>
<evidence type="ECO:0000313" key="13">
    <source>
        <dbReference type="Proteomes" id="UP000177810"/>
    </source>
</evidence>
<keyword evidence="6 9" id="KW-0143">Chaperone</keyword>
<dbReference type="Pfam" id="PF00004">
    <property type="entry name" value="AAA"/>
    <property type="match status" value="1"/>
</dbReference>
<evidence type="ECO:0000256" key="1">
    <source>
        <dbReference type="ARBA" id="ARBA00008675"/>
    </source>
</evidence>
<dbReference type="SMART" id="SM01086">
    <property type="entry name" value="ClpB_D2-small"/>
    <property type="match status" value="1"/>
</dbReference>
<dbReference type="InterPro" id="IPR004176">
    <property type="entry name" value="Clp_R_N"/>
</dbReference>
<evidence type="ECO:0000256" key="2">
    <source>
        <dbReference type="ARBA" id="ARBA00022737"/>
    </source>
</evidence>
<feature type="coiled-coil region" evidence="10">
    <location>
        <begin position="415"/>
        <end position="536"/>
    </location>
</feature>
<dbReference type="InterPro" id="IPR050130">
    <property type="entry name" value="ClpA_ClpB"/>
</dbReference>
<dbReference type="GO" id="GO:0005524">
    <property type="term" value="F:ATP binding"/>
    <property type="evidence" value="ECO:0007669"/>
    <property type="project" value="UniProtKB-UniRule"/>
</dbReference>
<dbReference type="PROSITE" id="PS00871">
    <property type="entry name" value="CLPAB_2"/>
    <property type="match status" value="1"/>
</dbReference>
<dbReference type="InterPro" id="IPR036628">
    <property type="entry name" value="Clp_N_dom_sf"/>
</dbReference>
<evidence type="ECO:0000256" key="10">
    <source>
        <dbReference type="RuleBase" id="RU362034"/>
    </source>
</evidence>
<keyword evidence="10" id="KW-0346">Stress response</keyword>
<dbReference type="Pfam" id="PF17871">
    <property type="entry name" value="AAA_lid_9"/>
    <property type="match status" value="1"/>
</dbReference>
<dbReference type="PANTHER" id="PTHR11638:SF18">
    <property type="entry name" value="HEAT SHOCK PROTEIN 104"/>
    <property type="match status" value="1"/>
</dbReference>
<dbReference type="SMART" id="SM00382">
    <property type="entry name" value="AAA"/>
    <property type="match status" value="2"/>
</dbReference>
<dbReference type="InterPro" id="IPR001270">
    <property type="entry name" value="ClpA/B"/>
</dbReference>
<comment type="similarity">
    <text evidence="1 9">Belongs to the ClpA/ClpB family.</text>
</comment>
<dbReference type="Gene3D" id="1.10.8.60">
    <property type="match status" value="1"/>
</dbReference>
<dbReference type="FunFam" id="3.40.50.300:FF:000025">
    <property type="entry name" value="ATP-dependent Clp protease subunit"/>
    <property type="match status" value="1"/>
</dbReference>
<feature type="domain" description="Clp R" evidence="11">
    <location>
        <begin position="3"/>
        <end position="149"/>
    </location>
</feature>
<dbReference type="PANTHER" id="PTHR11638">
    <property type="entry name" value="ATP-DEPENDENT CLP PROTEASE"/>
    <property type="match status" value="1"/>
</dbReference>
<dbReference type="Pfam" id="PF10431">
    <property type="entry name" value="ClpB_D2-small"/>
    <property type="match status" value="1"/>
</dbReference>
<evidence type="ECO:0000256" key="3">
    <source>
        <dbReference type="ARBA" id="ARBA00022741"/>
    </source>
</evidence>
<dbReference type="InterPro" id="IPR018368">
    <property type="entry name" value="ClpA/B_CS1"/>
</dbReference>
<dbReference type="NCBIfam" id="TIGR03346">
    <property type="entry name" value="chaperone_ClpB"/>
    <property type="match status" value="1"/>
</dbReference>
<keyword evidence="3 9" id="KW-0547">Nucleotide-binding</keyword>
<keyword evidence="5 10" id="KW-0175">Coiled coil</keyword>
<comment type="subcellular location">
    <subcellularLocation>
        <location evidence="10">Cytoplasm</location>
    </subcellularLocation>
</comment>